<gene>
    <name evidence="1" type="ordered locus">tsl2029</name>
</gene>
<dbReference type="EMBL" id="BA000039">
    <property type="protein sequence ID" value="BAC09581.1"/>
    <property type="molecule type" value="Genomic_DNA"/>
</dbReference>
<dbReference type="EnsemblBacteria" id="BAC09581">
    <property type="protein sequence ID" value="BAC09581"/>
    <property type="gene ID" value="BAC09581"/>
</dbReference>
<dbReference type="KEGG" id="tel:tsl2029"/>
<protein>
    <submittedName>
        <fullName evidence="1">Tsl2029 protein</fullName>
    </submittedName>
</protein>
<proteinExistence type="predicted"/>
<dbReference type="STRING" id="197221.gene:10748638"/>
<dbReference type="Proteomes" id="UP000000440">
    <property type="component" value="Chromosome"/>
</dbReference>
<evidence type="ECO:0000313" key="1">
    <source>
        <dbReference type="EMBL" id="BAC09581.1"/>
    </source>
</evidence>
<dbReference type="AlphaFoldDB" id="Q8DHD0"/>
<dbReference type="eggNOG" id="COG0598">
    <property type="taxonomic scope" value="Bacteria"/>
</dbReference>
<reference evidence="1 2" key="1">
    <citation type="journal article" date="2002" name="DNA Res.">
        <title>Complete genome structure of the thermophilic cyanobacterium Thermosynechococcus elongatus BP-1.</title>
        <authorList>
            <person name="Nakamura Y."/>
            <person name="Kaneko T."/>
            <person name="Sato S."/>
            <person name="Ikeuchi M."/>
            <person name="Katoh H."/>
            <person name="Sasamoto S."/>
            <person name="Watanabe A."/>
            <person name="Iriguchi M."/>
            <person name="Kawashima K."/>
            <person name="Kimura T."/>
            <person name="Kishida Y."/>
            <person name="Kiyokawa C."/>
            <person name="Kohara M."/>
            <person name="Matsumoto M."/>
            <person name="Matsuno A."/>
            <person name="Nakazaki N."/>
            <person name="Shimpo S."/>
            <person name="Sugimoto M."/>
            <person name="Takeuchi C."/>
            <person name="Yamada M."/>
            <person name="Tabata S."/>
        </authorList>
    </citation>
    <scope>NUCLEOTIDE SEQUENCE [LARGE SCALE GENOMIC DNA]</scope>
    <source>
        <strain evidence="2">IAM M-273 / NIES-2133 / BP-1</strain>
    </source>
</reference>
<organism evidence="1 2">
    <name type="scientific">Thermosynechococcus vestitus (strain NIES-2133 / IAM M-273 / BP-1)</name>
    <dbReference type="NCBI Taxonomy" id="197221"/>
    <lineage>
        <taxon>Bacteria</taxon>
        <taxon>Bacillati</taxon>
        <taxon>Cyanobacteriota</taxon>
        <taxon>Cyanophyceae</taxon>
        <taxon>Acaryochloridales</taxon>
        <taxon>Thermosynechococcaceae</taxon>
        <taxon>Thermosynechococcus</taxon>
    </lineage>
</organism>
<keyword evidence="2" id="KW-1185">Reference proteome</keyword>
<accession>Q8DHD0</accession>
<evidence type="ECO:0000313" key="2">
    <source>
        <dbReference type="Proteomes" id="UP000000440"/>
    </source>
</evidence>
<sequence length="53" mass="6033">MNVDPDASHWNMPELGWYWGYPARWVLMLTSRAVYFSFSGARAGSKVLPVCNP</sequence>
<name>Q8DHD0_THEVB</name>